<gene>
    <name evidence="2" type="ORF">BANT918_02368</name>
</gene>
<dbReference type="Proteomes" id="UP000234433">
    <property type="component" value="Unassembled WGS sequence"/>
</dbReference>
<proteinExistence type="predicted"/>
<accession>A0A2H1KDP7</accession>
<feature type="compositionally biased region" description="Acidic residues" evidence="1">
    <location>
        <begin position="41"/>
        <end position="52"/>
    </location>
</feature>
<sequence length="52" mass="5820">MTKTQAREGHRRFAELAQAIGDRTGLDRISQGLHPFKNEPIDTEDWPGTEAA</sequence>
<dbReference type="AlphaFoldDB" id="A0A2H1KDP7"/>
<evidence type="ECO:0000313" key="2">
    <source>
        <dbReference type="EMBL" id="SMX97883.1"/>
    </source>
</evidence>
<protein>
    <submittedName>
        <fullName evidence="2">Uncharacterized protein</fullName>
    </submittedName>
</protein>
<feature type="region of interest" description="Disordered" evidence="1">
    <location>
        <begin position="26"/>
        <end position="52"/>
    </location>
</feature>
<reference evidence="2 3" key="1">
    <citation type="submission" date="2017-03" db="EMBL/GenBank/DDBJ databases">
        <authorList>
            <person name="Afonso C.L."/>
            <person name="Miller P.J."/>
            <person name="Scott M.A."/>
            <person name="Spackman E."/>
            <person name="Goraichik I."/>
            <person name="Dimitrov K.M."/>
            <person name="Suarez D.L."/>
            <person name="Swayne D.E."/>
        </authorList>
    </citation>
    <scope>NUCLEOTIDE SEQUENCE [LARGE SCALE GENOMIC DNA]</scope>
    <source>
        <strain evidence="2 3">CNRZ 918</strain>
    </source>
</reference>
<evidence type="ECO:0000313" key="3">
    <source>
        <dbReference type="Proteomes" id="UP000234433"/>
    </source>
</evidence>
<dbReference type="RefSeq" id="WP_167389459.1">
    <property type="nucleotide sequence ID" value="NZ_FXZD01000007.1"/>
</dbReference>
<name>A0A2H1KDP7_9MICO</name>
<organism evidence="2 3">
    <name type="scientific">Brevibacterium antiquum CNRZ 918</name>
    <dbReference type="NCBI Taxonomy" id="1255637"/>
    <lineage>
        <taxon>Bacteria</taxon>
        <taxon>Bacillati</taxon>
        <taxon>Actinomycetota</taxon>
        <taxon>Actinomycetes</taxon>
        <taxon>Micrococcales</taxon>
        <taxon>Brevibacteriaceae</taxon>
        <taxon>Brevibacterium</taxon>
    </lineage>
</organism>
<evidence type="ECO:0000256" key="1">
    <source>
        <dbReference type="SAM" id="MobiDB-lite"/>
    </source>
</evidence>
<dbReference type="EMBL" id="FXZD01000007">
    <property type="protein sequence ID" value="SMX97883.1"/>
    <property type="molecule type" value="Genomic_DNA"/>
</dbReference>